<dbReference type="Pfam" id="PF03464">
    <property type="entry name" value="eRF1_2"/>
    <property type="match status" value="1"/>
</dbReference>
<proteinExistence type="inferred from homology"/>
<organism evidence="16 17">
    <name type="scientific">Malus domestica</name>
    <name type="common">Apple</name>
    <name type="synonym">Pyrus malus</name>
    <dbReference type="NCBI Taxonomy" id="3750"/>
    <lineage>
        <taxon>Eukaryota</taxon>
        <taxon>Viridiplantae</taxon>
        <taxon>Streptophyta</taxon>
        <taxon>Embryophyta</taxon>
        <taxon>Tracheophyta</taxon>
        <taxon>Spermatophyta</taxon>
        <taxon>Magnoliopsida</taxon>
        <taxon>eudicotyledons</taxon>
        <taxon>Gunneridae</taxon>
        <taxon>Pentapetalae</taxon>
        <taxon>rosids</taxon>
        <taxon>fabids</taxon>
        <taxon>Rosales</taxon>
        <taxon>Rosaceae</taxon>
        <taxon>Amygdaloideae</taxon>
        <taxon>Maleae</taxon>
        <taxon>Malus</taxon>
    </lineage>
</organism>
<dbReference type="PANTHER" id="PTHR14068">
    <property type="entry name" value="EUKARYOTIC TRANSLATION INITIATION FACTOR 3 EIF3 -RELATED"/>
    <property type="match status" value="1"/>
</dbReference>
<dbReference type="PROSITE" id="PS00217">
    <property type="entry name" value="SUGAR_TRANSPORT_2"/>
    <property type="match status" value="1"/>
</dbReference>
<keyword evidence="10 13" id="KW-1133">Transmembrane helix</keyword>
<dbReference type="STRING" id="3750.A0A498KAC8"/>
<evidence type="ECO:0000256" key="11">
    <source>
        <dbReference type="ARBA" id="ARBA00023136"/>
    </source>
</evidence>
<dbReference type="InterPro" id="IPR034363">
    <property type="entry name" value="eIF3B_RRM"/>
</dbReference>
<dbReference type="GO" id="GO:0031369">
    <property type="term" value="F:translation initiation factor binding"/>
    <property type="evidence" value="ECO:0007669"/>
    <property type="project" value="InterPro"/>
</dbReference>
<dbReference type="GO" id="GO:0001732">
    <property type="term" value="P:formation of cytoplasmic translation initiation complex"/>
    <property type="evidence" value="ECO:0007669"/>
    <property type="project" value="UniProtKB-UniRule"/>
</dbReference>
<evidence type="ECO:0000256" key="7">
    <source>
        <dbReference type="ARBA" id="ARBA00022723"/>
    </source>
</evidence>
<dbReference type="Pfam" id="PF26356">
    <property type="entry name" value="Pelota_N"/>
    <property type="match status" value="1"/>
</dbReference>
<dbReference type="PROSITE" id="PS50850">
    <property type="entry name" value="MFS"/>
    <property type="match status" value="1"/>
</dbReference>
<dbReference type="InterPro" id="IPR013979">
    <property type="entry name" value="TIF_beta_prop-like"/>
</dbReference>
<dbReference type="InterPro" id="IPR011400">
    <property type="entry name" value="EIF3B"/>
</dbReference>
<feature type="transmembrane region" description="Helical" evidence="13">
    <location>
        <begin position="1237"/>
        <end position="1258"/>
    </location>
</feature>
<dbReference type="PROSITE" id="PS50102">
    <property type="entry name" value="RRM"/>
    <property type="match status" value="1"/>
</dbReference>
<comment type="subunit">
    <text evidence="12">Component of the eukaryotic translation initiation factor 3 (eIF-3) complex.</text>
</comment>
<dbReference type="SMART" id="SM00360">
    <property type="entry name" value="RRM"/>
    <property type="match status" value="1"/>
</dbReference>
<dbReference type="InterPro" id="IPR005141">
    <property type="entry name" value="eRF1_2"/>
</dbReference>
<dbReference type="EMBL" id="RDQH01000330">
    <property type="protein sequence ID" value="RXI02402.1"/>
    <property type="molecule type" value="Genomic_DNA"/>
</dbReference>
<dbReference type="SUPFAM" id="SSF55315">
    <property type="entry name" value="L30e-like"/>
    <property type="match status" value="1"/>
</dbReference>
<dbReference type="Pfam" id="PF08662">
    <property type="entry name" value="eIF2A"/>
    <property type="match status" value="1"/>
</dbReference>
<keyword evidence="8 12" id="KW-0694">RNA-binding</keyword>
<dbReference type="Gene3D" id="1.20.1250.20">
    <property type="entry name" value="MFS general substrate transporter like domains"/>
    <property type="match status" value="1"/>
</dbReference>
<dbReference type="FunFam" id="2.130.10.10:FF:000286">
    <property type="entry name" value="Eukaryotic translation initiation factor 3 subunit B"/>
    <property type="match status" value="1"/>
</dbReference>
<dbReference type="GO" id="GO:0016282">
    <property type="term" value="C:eukaryotic 43S preinitiation complex"/>
    <property type="evidence" value="ECO:0007669"/>
    <property type="project" value="UniProtKB-UniRule"/>
</dbReference>
<dbReference type="GO" id="GO:0033290">
    <property type="term" value="C:eukaryotic 48S preinitiation complex"/>
    <property type="evidence" value="ECO:0007669"/>
    <property type="project" value="UniProtKB-UniRule"/>
</dbReference>
<dbReference type="InterPro" id="IPR020846">
    <property type="entry name" value="MFS_dom"/>
</dbReference>
<dbReference type="InterPro" id="IPR015943">
    <property type="entry name" value="WD40/YVTN_repeat-like_dom_sf"/>
</dbReference>
<keyword evidence="11 13" id="KW-0472">Membrane</keyword>
<gene>
    <name evidence="16" type="ORF">DVH24_030331</name>
</gene>
<dbReference type="Gene3D" id="3.30.70.330">
    <property type="match status" value="1"/>
</dbReference>
<dbReference type="SUPFAM" id="SSF103473">
    <property type="entry name" value="MFS general substrate transporter"/>
    <property type="match status" value="1"/>
</dbReference>
<evidence type="ECO:0000256" key="2">
    <source>
        <dbReference type="ARBA" id="ARBA00004496"/>
    </source>
</evidence>
<dbReference type="SUPFAM" id="SSF82171">
    <property type="entry name" value="DPP6 N-terminal domain-like"/>
    <property type="match status" value="1"/>
</dbReference>
<comment type="caution">
    <text evidence="16">The sequence shown here is derived from an EMBL/GenBank/DDBJ whole genome shotgun (WGS) entry which is preliminary data.</text>
</comment>
<evidence type="ECO:0000256" key="13">
    <source>
        <dbReference type="SAM" id="Phobius"/>
    </source>
</evidence>
<dbReference type="InterPro" id="IPR005142">
    <property type="entry name" value="eRF1_3"/>
</dbReference>
<evidence type="ECO:0000259" key="14">
    <source>
        <dbReference type="PROSITE" id="PS50102"/>
    </source>
</evidence>
<dbReference type="Pfam" id="PF00076">
    <property type="entry name" value="RRM_1"/>
    <property type="match status" value="1"/>
</dbReference>
<keyword evidence="4 12" id="KW-0963">Cytoplasm</keyword>
<keyword evidence="17" id="KW-1185">Reference proteome</keyword>
<dbReference type="GO" id="GO:0005852">
    <property type="term" value="C:eukaryotic translation initiation factor 3 complex"/>
    <property type="evidence" value="ECO:0007669"/>
    <property type="project" value="UniProtKB-UniRule"/>
</dbReference>
<dbReference type="InterPro" id="IPR012677">
    <property type="entry name" value="Nucleotide-bd_a/b_plait_sf"/>
</dbReference>
<feature type="transmembrane region" description="Helical" evidence="13">
    <location>
        <begin position="1204"/>
        <end position="1225"/>
    </location>
</feature>
<dbReference type="Gene3D" id="3.30.420.60">
    <property type="entry name" value="eRF1 domain 2"/>
    <property type="match status" value="1"/>
</dbReference>
<feature type="domain" description="RRM" evidence="14">
    <location>
        <begin position="60"/>
        <end position="147"/>
    </location>
</feature>
<dbReference type="Gene3D" id="2.130.10.10">
    <property type="entry name" value="YVTN repeat-like/Quinoprotein amine dehydrogenase"/>
    <property type="match status" value="2"/>
</dbReference>
<feature type="transmembrane region" description="Helical" evidence="13">
    <location>
        <begin position="1148"/>
        <end position="1166"/>
    </location>
</feature>
<dbReference type="Pfam" id="PF00083">
    <property type="entry name" value="Sugar_tr"/>
    <property type="match status" value="1"/>
</dbReference>
<evidence type="ECO:0000256" key="10">
    <source>
        <dbReference type="ARBA" id="ARBA00022989"/>
    </source>
</evidence>
<dbReference type="InterPro" id="IPR038069">
    <property type="entry name" value="Pelota/DOM34_N"/>
</dbReference>
<evidence type="ECO:0000256" key="8">
    <source>
        <dbReference type="ARBA" id="ARBA00022884"/>
    </source>
</evidence>
<keyword evidence="6 13" id="KW-0812">Transmembrane</keyword>
<dbReference type="Gene3D" id="2.30.30.870">
    <property type="entry name" value="Pelota, domain A"/>
    <property type="match status" value="1"/>
</dbReference>
<keyword evidence="3" id="KW-0813">Transport</keyword>
<comment type="function">
    <text evidence="12">RNA-binding component of the eukaryotic translation initiation factor 3 (eIF-3) complex, which is involved in protein synthesis of a specialized repertoire of mRNAs and, together with other initiation factors, stimulates binding of mRNA and methionyl-tRNAi to the 40S ribosome. The eIF-3 complex specifically targets and initiates translation of a subset of mRNAs involved in cell proliferation.</text>
</comment>
<dbReference type="SMART" id="SM01194">
    <property type="entry name" value="eRF1_1"/>
    <property type="match status" value="1"/>
</dbReference>
<dbReference type="FunFam" id="3.30.70.330:FF:000235">
    <property type="entry name" value="Eukaryotic translation initiation factor 3 subunit B"/>
    <property type="match status" value="1"/>
</dbReference>
<dbReference type="InterPro" id="IPR042226">
    <property type="entry name" value="eFR1_2_sf"/>
</dbReference>
<evidence type="ECO:0000313" key="17">
    <source>
        <dbReference type="Proteomes" id="UP000290289"/>
    </source>
</evidence>
<evidence type="ECO:0000256" key="12">
    <source>
        <dbReference type="HAMAP-Rule" id="MF_03001"/>
    </source>
</evidence>
<keyword evidence="9 12" id="KW-0648">Protein biosynthesis</keyword>
<evidence type="ECO:0000256" key="5">
    <source>
        <dbReference type="ARBA" id="ARBA00022540"/>
    </source>
</evidence>
<dbReference type="SUPFAM" id="SSF159065">
    <property type="entry name" value="Dom34/Pelota N-terminal domain-like"/>
    <property type="match status" value="1"/>
</dbReference>
<dbReference type="CDD" id="cd12278">
    <property type="entry name" value="RRM_eIF3B"/>
    <property type="match status" value="1"/>
</dbReference>
<protein>
    <recommendedName>
        <fullName evidence="12">Eukaryotic translation initiation factor 3 subunit B</fullName>
        <shortName evidence="12">eIF3b</shortName>
    </recommendedName>
    <alternativeName>
        <fullName evidence="12">eIF-3-eta</fullName>
    </alternativeName>
    <alternativeName>
        <fullName evidence="12">eIF3 p110</fullName>
    </alternativeName>
</protein>
<sequence>MADVMTYNDIEATAARIGIDLSQLDLDSIRLPAGEDFGIISDDEDIYNVDNSELDAGFSNIIVVDNLPVVPLEKFEKLENVIRKIYSQIGVIKDDGFWMPLDPETNKTLGYCFLEFNTPQEAELAKERTHGYKLDRSHIFVVNIFNDFDRFMSVPDQWAPPESKPYTPGENLQQWLTDEKARDQLVIRYGADTEVLWNDARHLKPEPFYKRTFWTESFVQWSPLGTYLATVHRQGAAVWGGASTFNRLMRYAHSQVRLIDFSPGEKYLVTYSSHEPSNPRDANRVVINIFDVRTGKVMRDFKGSPDDFAIGGAGGVAGVSWPVFKWAGGKDDKYFARMGKNVISVYETETFSLVDKKSMKVENVMDFSWSPTDPILALFVPELGGGNQPARVSLVQIPAKEELRQKNLFSVSDCKMYWQSNGEYLAVKVDRYTKTKKSTYTGFELFRIKERDIPIEVLELENKNDKIIAFAWEPKGHRFAVIHCDNTNANNNPRPDISFYSMRSAHNTGRVSKLTTLKGKQANALYWSPTGHFIILAGLKGFNGQLEFYNVDELETMATAEHFMATDIEWDPTGRYVATTVTSVHEMENGFNIWTFNGKLLYRILKDHFFQFLWRPRPPSFLTPEKEEEIAKNLKKYSKKYEAEDQDVSIFLSEQDREKRRMLKEEWEKWVAQWKQKHEEEKEVRKNLRDGEASDEEEEYEAKAIEVEEVINQVEEESFARARAHHYRHSNRKLLTLLLLRLPSPRRRDTQKSKLSPSNLFGQVILYSETMKIVRKDYIPGGPGSVKMIPLDSDDLWYAYNLIAPGDTVMAVTVRKVLREAAAGGRDSERVKLKLEIKVEEVADYDKVGAVLRIRGKNILENEHVKIGAFHTLELELHRPFVLRKDVWDSLALHELRQASDPGASADLAVILMQEGLAHILLIGKSMTITRSRIETSIPRKHGPGIAGYESALNKFFENVLQAFLKHVDFSVVRCAVIASPGFTKDQFHRHLLLEAERKQLRNIIENKSRIILVHTSSGYKHSLREVLDAPNVMNMIKDTQAAQEDPDRACYGPKHVEVAHERMAIQTLLITDELFRNADVVARQRYANLVKSVKDSGGTVHIFSSLHVSGERGVISREAFLKNFFPSAFKEREADNENMYCKPHNHLMILFTSSVYIAAMVSALVASPVTRAFGRNISMSISGATYLIGAILSAAAVNAVMLIIGRIFLGIGIGFALQSSIIFLSEMAPAFIRGALNFILQLNVTIGILVANFVNYSAGHIKGGWGGRVSLASAIIPALLLLVGSLFLPDTPNSMLDRGQPADKVKKLLRKIHGTSNVEVEFQDLVFATAAAKKGGL</sequence>
<dbReference type="FunFam" id="2.130.10.10:FF:000260">
    <property type="entry name" value="Eukaryotic translation initiation factor 3 subunit B"/>
    <property type="match status" value="1"/>
</dbReference>
<dbReference type="Proteomes" id="UP000290289">
    <property type="component" value="Chromosome 4"/>
</dbReference>
<dbReference type="InterPro" id="IPR036259">
    <property type="entry name" value="MFS_trans_sf"/>
</dbReference>
<name>A0A498KAC8_MALDO</name>
<dbReference type="Pfam" id="PF03465">
    <property type="entry name" value="eRF1_3"/>
    <property type="match status" value="1"/>
</dbReference>
<dbReference type="InterPro" id="IPR000504">
    <property type="entry name" value="RRM_dom"/>
</dbReference>
<dbReference type="InterPro" id="IPR005140">
    <property type="entry name" value="eRF1_Pelota-like_N"/>
</dbReference>
<evidence type="ECO:0000256" key="1">
    <source>
        <dbReference type="ARBA" id="ARBA00004141"/>
    </source>
</evidence>
<feature type="transmembrane region" description="Helical" evidence="13">
    <location>
        <begin position="1178"/>
        <end position="1198"/>
    </location>
</feature>
<evidence type="ECO:0000259" key="15">
    <source>
        <dbReference type="PROSITE" id="PS50850"/>
    </source>
</evidence>
<dbReference type="InterPro" id="IPR029064">
    <property type="entry name" value="Ribosomal_eL30-like_sf"/>
</dbReference>
<evidence type="ECO:0000256" key="3">
    <source>
        <dbReference type="ARBA" id="ARBA00022448"/>
    </source>
</evidence>
<dbReference type="InterPro" id="IPR005829">
    <property type="entry name" value="Sugar_transporter_CS"/>
</dbReference>
<dbReference type="InterPro" id="IPR058547">
    <property type="entry name" value="Pelota_N"/>
</dbReference>
<keyword evidence="5 12" id="KW-0396">Initiation factor</keyword>
<dbReference type="InterPro" id="IPR035979">
    <property type="entry name" value="RBD_domain_sf"/>
</dbReference>
<dbReference type="FunFam" id="2.30.30.870:FF:000002">
    <property type="entry name" value="Protein pelota homolog"/>
    <property type="match status" value="1"/>
</dbReference>
<evidence type="ECO:0000313" key="16">
    <source>
        <dbReference type="EMBL" id="RXI02402.1"/>
    </source>
</evidence>
<dbReference type="SUPFAM" id="SSF54928">
    <property type="entry name" value="RNA-binding domain, RBD"/>
    <property type="match status" value="1"/>
</dbReference>
<dbReference type="GO" id="GO:0016020">
    <property type="term" value="C:membrane"/>
    <property type="evidence" value="ECO:0007669"/>
    <property type="project" value="UniProtKB-SubCell"/>
</dbReference>
<evidence type="ECO:0000256" key="6">
    <source>
        <dbReference type="ARBA" id="ARBA00022692"/>
    </source>
</evidence>
<dbReference type="HAMAP" id="MF_03001">
    <property type="entry name" value="eIF3b"/>
    <property type="match status" value="1"/>
</dbReference>
<dbReference type="GO" id="GO:0046872">
    <property type="term" value="F:metal ion binding"/>
    <property type="evidence" value="ECO:0007669"/>
    <property type="project" value="UniProtKB-KW"/>
</dbReference>
<feature type="transmembrane region" description="Helical" evidence="13">
    <location>
        <begin position="1270"/>
        <end position="1289"/>
    </location>
</feature>
<dbReference type="FunFam" id="3.30.420.60:FF:000002">
    <property type="entry name" value="Protein pelota homolog"/>
    <property type="match status" value="1"/>
</dbReference>
<feature type="domain" description="Major facilitator superfamily (MFS) profile" evidence="15">
    <location>
        <begin position="1091"/>
        <end position="1338"/>
    </location>
</feature>
<keyword evidence="7" id="KW-0479">Metal-binding</keyword>
<dbReference type="PANTHER" id="PTHR14068:SF0">
    <property type="entry name" value="EUKARYOTIC TRANSLATION INITIATION FACTOR 3 SUBUNIT B"/>
    <property type="match status" value="1"/>
</dbReference>
<comment type="subcellular location">
    <subcellularLocation>
        <location evidence="2 12">Cytoplasm</location>
    </subcellularLocation>
    <subcellularLocation>
        <location evidence="1">Membrane</location>
        <topology evidence="1">Multi-pass membrane protein</topology>
    </subcellularLocation>
</comment>
<accession>A0A498KAC8</accession>
<dbReference type="InterPro" id="IPR005828">
    <property type="entry name" value="MFS_sugar_transport-like"/>
</dbReference>
<comment type="similarity">
    <text evidence="12">Belongs to the eIF-3 subunit B family.</text>
</comment>
<dbReference type="GO" id="GO:0022857">
    <property type="term" value="F:transmembrane transporter activity"/>
    <property type="evidence" value="ECO:0007669"/>
    <property type="project" value="InterPro"/>
</dbReference>
<evidence type="ECO:0000256" key="9">
    <source>
        <dbReference type="ARBA" id="ARBA00022917"/>
    </source>
</evidence>
<dbReference type="SUPFAM" id="SSF53137">
    <property type="entry name" value="Translational machinery components"/>
    <property type="match status" value="1"/>
</dbReference>
<dbReference type="GO" id="GO:0003743">
    <property type="term" value="F:translation initiation factor activity"/>
    <property type="evidence" value="ECO:0007669"/>
    <property type="project" value="UniProtKB-UniRule"/>
</dbReference>
<reference evidence="16 17" key="1">
    <citation type="submission" date="2018-10" db="EMBL/GenBank/DDBJ databases">
        <title>A high-quality apple genome assembly.</title>
        <authorList>
            <person name="Hu J."/>
        </authorList>
    </citation>
    <scope>NUCLEOTIDE SEQUENCE [LARGE SCALE GENOMIC DNA]</scope>
    <source>
        <strain evidence="17">cv. HFTH1</strain>
        <tissue evidence="16">Young leaf</tissue>
    </source>
</reference>
<evidence type="ECO:0000256" key="4">
    <source>
        <dbReference type="ARBA" id="ARBA00022490"/>
    </source>
</evidence>
<dbReference type="Gene3D" id="3.30.1330.30">
    <property type="match status" value="1"/>
</dbReference>
<dbReference type="GO" id="GO:0003723">
    <property type="term" value="F:RNA binding"/>
    <property type="evidence" value="ECO:0007669"/>
    <property type="project" value="UniProtKB-UniRule"/>
</dbReference>